<protein>
    <submittedName>
        <fullName evidence="1 2">Uncharacterized protein</fullName>
    </submittedName>
</protein>
<keyword evidence="3" id="KW-1185">Reference proteome</keyword>
<sequence>MPWLHQRTEFTIERKRNRIEDRQRICLCEKETQIGILEEVVAKNKGWPVSKNYCHQGQDGEDSTEVKWHPKNMLGQYWRSKGFARKCINFQRWVVKRNRASKNEEC</sequence>
<dbReference type="EnsemblPlants" id="KRH13599">
    <property type="protein sequence ID" value="KRH13599"/>
    <property type="gene ID" value="GLYMA_15G250000"/>
</dbReference>
<evidence type="ECO:0000313" key="2">
    <source>
        <dbReference type="EnsemblPlants" id="KRH13599"/>
    </source>
</evidence>
<dbReference type="EMBL" id="CM000848">
    <property type="protein sequence ID" value="KRH13599.1"/>
    <property type="molecule type" value="Genomic_DNA"/>
</dbReference>
<organism evidence="1">
    <name type="scientific">Glycine max</name>
    <name type="common">Soybean</name>
    <name type="synonym">Glycine hispida</name>
    <dbReference type="NCBI Taxonomy" id="3847"/>
    <lineage>
        <taxon>Eukaryota</taxon>
        <taxon>Viridiplantae</taxon>
        <taxon>Streptophyta</taxon>
        <taxon>Embryophyta</taxon>
        <taxon>Tracheophyta</taxon>
        <taxon>Spermatophyta</taxon>
        <taxon>Magnoliopsida</taxon>
        <taxon>eudicotyledons</taxon>
        <taxon>Gunneridae</taxon>
        <taxon>Pentapetalae</taxon>
        <taxon>rosids</taxon>
        <taxon>fabids</taxon>
        <taxon>Fabales</taxon>
        <taxon>Fabaceae</taxon>
        <taxon>Papilionoideae</taxon>
        <taxon>50 kb inversion clade</taxon>
        <taxon>NPAAA clade</taxon>
        <taxon>indigoferoid/millettioid clade</taxon>
        <taxon>Phaseoleae</taxon>
        <taxon>Glycine</taxon>
        <taxon>Glycine subgen. Soja</taxon>
    </lineage>
</organism>
<reference evidence="2" key="2">
    <citation type="submission" date="2018-02" db="UniProtKB">
        <authorList>
            <consortium name="EnsemblPlants"/>
        </authorList>
    </citation>
    <scope>IDENTIFICATION</scope>
    <source>
        <strain evidence="2">Williams 82</strain>
    </source>
</reference>
<name>A0A0R0GGW9_SOYBN</name>
<dbReference type="AlphaFoldDB" id="A0A0R0GGW9"/>
<gene>
    <name evidence="1" type="ORF">GLYMA_15G250000</name>
</gene>
<evidence type="ECO:0000313" key="3">
    <source>
        <dbReference type="Proteomes" id="UP000008827"/>
    </source>
</evidence>
<accession>A0A0R0GGW9</accession>
<proteinExistence type="predicted"/>
<reference evidence="1" key="3">
    <citation type="submission" date="2018-07" db="EMBL/GenBank/DDBJ databases">
        <title>WGS assembly of Glycine max.</title>
        <authorList>
            <person name="Schmutz J."/>
            <person name="Cannon S."/>
            <person name="Schlueter J."/>
            <person name="Ma J."/>
            <person name="Mitros T."/>
            <person name="Nelson W."/>
            <person name="Hyten D."/>
            <person name="Song Q."/>
            <person name="Thelen J."/>
            <person name="Cheng J."/>
            <person name="Xu D."/>
            <person name="Hellsten U."/>
            <person name="May G."/>
            <person name="Yu Y."/>
            <person name="Sakurai T."/>
            <person name="Umezawa T."/>
            <person name="Bhattacharyya M."/>
            <person name="Sandhu D."/>
            <person name="Valliyodan B."/>
            <person name="Lindquist E."/>
            <person name="Peto M."/>
            <person name="Grant D."/>
            <person name="Shu S."/>
            <person name="Goodstein D."/>
            <person name="Barry K."/>
            <person name="Futrell-Griggs M."/>
            <person name="Abernathy B."/>
            <person name="Du J."/>
            <person name="Tian Z."/>
            <person name="Zhu L."/>
            <person name="Gill N."/>
            <person name="Joshi T."/>
            <person name="Libault M."/>
            <person name="Sethuraman A."/>
            <person name="Zhang X."/>
            <person name="Shinozaki K."/>
            <person name="Nguyen H."/>
            <person name="Wing R."/>
            <person name="Cregan P."/>
            <person name="Specht J."/>
            <person name="Grimwood J."/>
            <person name="Rokhsar D."/>
            <person name="Stacey G."/>
            <person name="Shoemaker R."/>
            <person name="Jackson S."/>
        </authorList>
    </citation>
    <scope>NUCLEOTIDE SEQUENCE</scope>
    <source>
        <tissue evidence="1">Callus</tissue>
    </source>
</reference>
<dbReference type="Proteomes" id="UP000008827">
    <property type="component" value="Chromosome 15"/>
</dbReference>
<reference evidence="1 2" key="1">
    <citation type="journal article" date="2010" name="Nature">
        <title>Genome sequence of the palaeopolyploid soybean.</title>
        <authorList>
            <person name="Schmutz J."/>
            <person name="Cannon S.B."/>
            <person name="Schlueter J."/>
            <person name="Ma J."/>
            <person name="Mitros T."/>
            <person name="Nelson W."/>
            <person name="Hyten D.L."/>
            <person name="Song Q."/>
            <person name="Thelen J.J."/>
            <person name="Cheng J."/>
            <person name="Xu D."/>
            <person name="Hellsten U."/>
            <person name="May G.D."/>
            <person name="Yu Y."/>
            <person name="Sakurai T."/>
            <person name="Umezawa T."/>
            <person name="Bhattacharyya M.K."/>
            <person name="Sandhu D."/>
            <person name="Valliyodan B."/>
            <person name="Lindquist E."/>
            <person name="Peto M."/>
            <person name="Grant D."/>
            <person name="Shu S."/>
            <person name="Goodstein D."/>
            <person name="Barry K."/>
            <person name="Futrell-Griggs M."/>
            <person name="Abernathy B."/>
            <person name="Du J."/>
            <person name="Tian Z."/>
            <person name="Zhu L."/>
            <person name="Gill N."/>
            <person name="Joshi T."/>
            <person name="Libault M."/>
            <person name="Sethuraman A."/>
            <person name="Zhang X.-C."/>
            <person name="Shinozaki K."/>
            <person name="Nguyen H.T."/>
            <person name="Wing R.A."/>
            <person name="Cregan P."/>
            <person name="Specht J."/>
            <person name="Grimwood J."/>
            <person name="Rokhsar D."/>
            <person name="Stacey G."/>
            <person name="Shoemaker R.C."/>
            <person name="Jackson S.A."/>
        </authorList>
    </citation>
    <scope>NUCLEOTIDE SEQUENCE</scope>
    <source>
        <strain evidence="2">cv. Williams 82</strain>
        <tissue evidence="1">Callus</tissue>
    </source>
</reference>
<evidence type="ECO:0000313" key="1">
    <source>
        <dbReference type="EMBL" id="KRH13599.1"/>
    </source>
</evidence>
<dbReference type="Gramene" id="KRH13599">
    <property type="protein sequence ID" value="KRH13599"/>
    <property type="gene ID" value="GLYMA_15G250000"/>
</dbReference>
<dbReference type="InParanoid" id="A0A0R0GGW9"/>